<name>A0AAD9WC63_PHOAM</name>
<organism evidence="1 2">
    <name type="scientific">Phomopsis amygdali</name>
    <name type="common">Fusicoccum amygdali</name>
    <dbReference type="NCBI Taxonomy" id="1214568"/>
    <lineage>
        <taxon>Eukaryota</taxon>
        <taxon>Fungi</taxon>
        <taxon>Dikarya</taxon>
        <taxon>Ascomycota</taxon>
        <taxon>Pezizomycotina</taxon>
        <taxon>Sordariomycetes</taxon>
        <taxon>Sordariomycetidae</taxon>
        <taxon>Diaporthales</taxon>
        <taxon>Diaporthaceae</taxon>
        <taxon>Diaporthe</taxon>
    </lineage>
</organism>
<dbReference type="EMBL" id="JAUJFL010000001">
    <property type="protein sequence ID" value="KAK2616114.1"/>
    <property type="molecule type" value="Genomic_DNA"/>
</dbReference>
<reference evidence="1" key="1">
    <citation type="submission" date="2023-06" db="EMBL/GenBank/DDBJ databases">
        <authorList>
            <person name="Noh H."/>
        </authorList>
    </citation>
    <scope>NUCLEOTIDE SEQUENCE</scope>
    <source>
        <strain evidence="1">DUCC20226</strain>
    </source>
</reference>
<gene>
    <name evidence="1" type="ORF">N8I77_002823</name>
</gene>
<evidence type="ECO:0000313" key="2">
    <source>
        <dbReference type="Proteomes" id="UP001265746"/>
    </source>
</evidence>
<sequence>MLEHARTKARLQDSIYESMKAQIVMIEDHLKSANLFARNKHKVDQHSDTSYLPSQDMPNAWLCNNLLRFFASSPLYIQNHDGMPSLPTGIPNQQDNAEVEGPSIATLRSYLSSCSAKRLREDMKECSSPSVVSSNRVMQRLSALTREEVVQNWLREVSQASAILIQGNFPPNNIISPLSYLCAQITSMQTLTAKDPIQEQ</sequence>
<proteinExistence type="predicted"/>
<dbReference type="Proteomes" id="UP001265746">
    <property type="component" value="Unassembled WGS sequence"/>
</dbReference>
<evidence type="ECO:0000313" key="1">
    <source>
        <dbReference type="EMBL" id="KAK2616114.1"/>
    </source>
</evidence>
<comment type="caution">
    <text evidence="1">The sequence shown here is derived from an EMBL/GenBank/DDBJ whole genome shotgun (WGS) entry which is preliminary data.</text>
</comment>
<protein>
    <submittedName>
        <fullName evidence="1">Uncharacterized protein</fullName>
    </submittedName>
</protein>
<accession>A0AAD9WC63</accession>
<keyword evidence="2" id="KW-1185">Reference proteome</keyword>
<dbReference type="AlphaFoldDB" id="A0AAD9WC63"/>